<organism evidence="2 3">
    <name type="scientific">Kingdonia uniflora</name>
    <dbReference type="NCBI Taxonomy" id="39325"/>
    <lineage>
        <taxon>Eukaryota</taxon>
        <taxon>Viridiplantae</taxon>
        <taxon>Streptophyta</taxon>
        <taxon>Embryophyta</taxon>
        <taxon>Tracheophyta</taxon>
        <taxon>Spermatophyta</taxon>
        <taxon>Magnoliopsida</taxon>
        <taxon>Ranunculales</taxon>
        <taxon>Circaeasteraceae</taxon>
        <taxon>Kingdonia</taxon>
    </lineage>
</organism>
<dbReference type="PANTHER" id="PTHR31374:SF228">
    <property type="entry name" value="SAUR FAMILY PROTEIN"/>
    <property type="match status" value="1"/>
</dbReference>
<accession>A0A7J7L4R0</accession>
<comment type="caution">
    <text evidence="2">The sequence shown here is derived from an EMBL/GenBank/DDBJ whole genome shotgun (WGS) entry which is preliminary data.</text>
</comment>
<evidence type="ECO:0000313" key="3">
    <source>
        <dbReference type="Proteomes" id="UP000541444"/>
    </source>
</evidence>
<evidence type="ECO:0000313" key="2">
    <source>
        <dbReference type="EMBL" id="KAF6137615.1"/>
    </source>
</evidence>
<protein>
    <recommendedName>
        <fullName evidence="4">Small auxin up regulated protein</fullName>
    </recommendedName>
</protein>
<dbReference type="OrthoDB" id="1887717at2759"/>
<name>A0A7J7L4R0_9MAGN</name>
<dbReference type="PANTHER" id="PTHR31374">
    <property type="entry name" value="AUXIN-INDUCED PROTEIN-LIKE-RELATED"/>
    <property type="match status" value="1"/>
</dbReference>
<dbReference type="EMBL" id="JACGCM010002641">
    <property type="protein sequence ID" value="KAF6137615.1"/>
    <property type="molecule type" value="Genomic_DNA"/>
</dbReference>
<gene>
    <name evidence="2" type="ORF">GIB67_036198</name>
</gene>
<reference evidence="2 3" key="1">
    <citation type="journal article" date="2020" name="IScience">
        <title>Genome Sequencing of the Endangered Kingdonia uniflora (Circaeasteraceae, Ranunculales) Reveals Potential Mechanisms of Evolutionary Specialization.</title>
        <authorList>
            <person name="Sun Y."/>
            <person name="Deng T."/>
            <person name="Zhang A."/>
            <person name="Moore M.J."/>
            <person name="Landis J.B."/>
            <person name="Lin N."/>
            <person name="Zhang H."/>
            <person name="Zhang X."/>
            <person name="Huang J."/>
            <person name="Zhang X."/>
            <person name="Sun H."/>
            <person name="Wang H."/>
        </authorList>
    </citation>
    <scope>NUCLEOTIDE SEQUENCE [LARGE SCALE GENOMIC DNA]</scope>
    <source>
        <strain evidence="2">TB1705</strain>
        <tissue evidence="2">Leaf</tissue>
    </source>
</reference>
<dbReference type="InterPro" id="IPR003676">
    <property type="entry name" value="SAUR_fam"/>
</dbReference>
<evidence type="ECO:0000256" key="1">
    <source>
        <dbReference type="ARBA" id="ARBA00006974"/>
    </source>
</evidence>
<comment type="similarity">
    <text evidence="1">Belongs to the ARG7 family.</text>
</comment>
<sequence length="103" mass="12093">MLFPSSLSQGKQNKVQIKKRCLTVRIGLEEGKFQNLPIPITYLDHYLFKRLLEKAQDVYGYRTKGLLKLPCTIDEFCQLKSLIEREREFALHAYQYVPAVRCL</sequence>
<dbReference type="AlphaFoldDB" id="A0A7J7L4R0"/>
<keyword evidence="3" id="KW-1185">Reference proteome</keyword>
<dbReference type="Proteomes" id="UP000541444">
    <property type="component" value="Unassembled WGS sequence"/>
</dbReference>
<evidence type="ECO:0008006" key="4">
    <source>
        <dbReference type="Google" id="ProtNLM"/>
    </source>
</evidence>
<dbReference type="GO" id="GO:0009733">
    <property type="term" value="P:response to auxin"/>
    <property type="evidence" value="ECO:0007669"/>
    <property type="project" value="InterPro"/>
</dbReference>
<dbReference type="Pfam" id="PF02519">
    <property type="entry name" value="Auxin_inducible"/>
    <property type="match status" value="1"/>
</dbReference>
<proteinExistence type="inferred from homology"/>